<dbReference type="Proteomes" id="UP000295781">
    <property type="component" value="Chromosome"/>
</dbReference>
<reference evidence="2 3" key="1">
    <citation type="submission" date="2015-09" db="EMBL/GenBank/DDBJ databases">
        <title>Sorangium comparison.</title>
        <authorList>
            <person name="Zaburannyi N."/>
            <person name="Bunk B."/>
            <person name="Overmann J."/>
            <person name="Mueller R."/>
        </authorList>
    </citation>
    <scope>NUCLEOTIDE SEQUENCE [LARGE SCALE GENOMIC DNA]</scope>
    <source>
        <strain evidence="2 3">So ceGT47</strain>
    </source>
</reference>
<accession>A0A4P2PT98</accession>
<organism evidence="2 3">
    <name type="scientific">Sorangium cellulosum</name>
    <name type="common">Polyangium cellulosum</name>
    <dbReference type="NCBI Taxonomy" id="56"/>
    <lineage>
        <taxon>Bacteria</taxon>
        <taxon>Pseudomonadati</taxon>
        <taxon>Myxococcota</taxon>
        <taxon>Polyangia</taxon>
        <taxon>Polyangiales</taxon>
        <taxon>Polyangiaceae</taxon>
        <taxon>Sorangium</taxon>
    </lineage>
</organism>
<evidence type="ECO:0000256" key="1">
    <source>
        <dbReference type="SAM" id="MobiDB-lite"/>
    </source>
</evidence>
<proteinExistence type="predicted"/>
<dbReference type="AlphaFoldDB" id="A0A4P2PT98"/>
<evidence type="ECO:0000313" key="3">
    <source>
        <dbReference type="Proteomes" id="UP000295781"/>
    </source>
</evidence>
<protein>
    <submittedName>
        <fullName evidence="2">Uncharacterized protein</fullName>
    </submittedName>
</protein>
<gene>
    <name evidence="2" type="ORF">SOCEGT47_002300</name>
</gene>
<feature type="compositionally biased region" description="Low complexity" evidence="1">
    <location>
        <begin position="60"/>
        <end position="69"/>
    </location>
</feature>
<sequence>MLPRREPPLRVQPPVAAEPGSPLSPAERTGARPVGSSAGFGGPSPRHGARPTPSRPPSTRPASPTARSPDALATVPAGDAASLRHLEAALRSPPRRIALTAVSAAHEGDGETAPPPPGRTTMKST</sequence>
<feature type="region of interest" description="Disordered" evidence="1">
    <location>
        <begin position="1"/>
        <end position="72"/>
    </location>
</feature>
<name>A0A4P2PT98_SORCE</name>
<dbReference type="EMBL" id="CP012670">
    <property type="protein sequence ID" value="AUX19778.1"/>
    <property type="molecule type" value="Genomic_DNA"/>
</dbReference>
<evidence type="ECO:0000313" key="2">
    <source>
        <dbReference type="EMBL" id="AUX19778.1"/>
    </source>
</evidence>
<feature type="region of interest" description="Disordered" evidence="1">
    <location>
        <begin position="88"/>
        <end position="125"/>
    </location>
</feature>